<feature type="transmembrane region" description="Helical" evidence="5">
    <location>
        <begin position="52"/>
        <end position="69"/>
    </location>
</feature>
<evidence type="ECO:0000313" key="10">
    <source>
        <dbReference type="Proteomes" id="UP000254626"/>
    </source>
</evidence>
<keyword evidence="2 5" id="KW-0812">Transmembrane</keyword>
<dbReference type="EMBL" id="CP014035">
    <property type="protein sequence ID" value="AMF93949.1"/>
    <property type="molecule type" value="Genomic_DNA"/>
</dbReference>
<accession>A0AAX2LPN1</accession>
<dbReference type="InterPro" id="IPR050925">
    <property type="entry name" value="Rhomboid_protease_S54"/>
</dbReference>
<dbReference type="Pfam" id="PF01694">
    <property type="entry name" value="Rhomboid"/>
    <property type="match status" value="1"/>
</dbReference>
<dbReference type="GeneID" id="29386888"/>
<evidence type="ECO:0000259" key="6">
    <source>
        <dbReference type="Pfam" id="PF01694"/>
    </source>
</evidence>
<evidence type="ECO:0000256" key="2">
    <source>
        <dbReference type="ARBA" id="ARBA00022692"/>
    </source>
</evidence>
<evidence type="ECO:0000313" key="7">
    <source>
        <dbReference type="EMBL" id="AMF93949.1"/>
    </source>
</evidence>
<reference evidence="7" key="2">
    <citation type="submission" date="2018-01" db="EMBL/GenBank/DDBJ databases">
        <title>FDA dAtabase for Regulatory Grade micrObial Sequences (FDA-ARGOS): Supporting development and validation of Infectious Disease Dx tests.</title>
        <authorList>
            <person name="Hoffmann M."/>
            <person name="Allard M."/>
            <person name="Evans P."/>
            <person name="Brown E."/>
            <person name="Tallon L."/>
            <person name="Sadzewicz L."/>
            <person name="Sengamalay N."/>
            <person name="Ott S."/>
            <person name="Godinez A."/>
            <person name="Nagaraj S."/>
            <person name="Vyas G."/>
            <person name="Aluvathingal J."/>
            <person name="Nadendla S."/>
            <person name="Geyer C."/>
            <person name="Sichtig H."/>
        </authorList>
    </citation>
    <scope>NUCLEOTIDE SEQUENCE</scope>
    <source>
        <strain evidence="7">ATCC 33809</strain>
    </source>
</reference>
<feature type="transmembrane region" description="Helical" evidence="5">
    <location>
        <begin position="100"/>
        <end position="119"/>
    </location>
</feature>
<keyword evidence="3 5" id="KW-1133">Transmembrane helix</keyword>
<proteinExistence type="predicted"/>
<evidence type="ECO:0000256" key="1">
    <source>
        <dbReference type="ARBA" id="ARBA00004141"/>
    </source>
</evidence>
<evidence type="ECO:0000256" key="5">
    <source>
        <dbReference type="SAM" id="Phobius"/>
    </source>
</evidence>
<dbReference type="GO" id="GO:0016020">
    <property type="term" value="C:membrane"/>
    <property type="evidence" value="ECO:0007669"/>
    <property type="project" value="UniProtKB-SubCell"/>
</dbReference>
<keyword evidence="4 5" id="KW-0472">Membrane</keyword>
<dbReference type="KEGG" id="vfl:AL536_10630"/>
<dbReference type="InterPro" id="IPR023826">
    <property type="entry name" value="Rhom-like_SP_proteobac"/>
</dbReference>
<dbReference type="EMBL" id="UHIP01000001">
    <property type="protein sequence ID" value="SUP21942.1"/>
    <property type="molecule type" value="Genomic_DNA"/>
</dbReference>
<dbReference type="RefSeq" id="WP_061056281.1">
    <property type="nucleotide sequence ID" value="NZ_CABLBX010000006.1"/>
</dbReference>
<dbReference type="PANTHER" id="PTHR43731:SF16">
    <property type="entry name" value="RHOMBOSORTASE"/>
    <property type="match status" value="1"/>
</dbReference>
<dbReference type="Gene3D" id="1.20.1540.10">
    <property type="entry name" value="Rhomboid-like"/>
    <property type="match status" value="1"/>
</dbReference>
<reference evidence="9" key="1">
    <citation type="submission" date="2015-12" db="EMBL/GenBank/DDBJ databases">
        <title>FDA dAtabase for Regulatory Grade micrObial Sequences (FDA-ARGOS): Supporting development and validation of Infectious Disease Dx tests.</title>
        <authorList>
            <person name="Hoffmann M."/>
            <person name="Allard M."/>
            <person name="Evans P."/>
            <person name="Brown E."/>
            <person name="Tallon L.J."/>
            <person name="Sadzewicz L."/>
            <person name="Sengamalay N."/>
            <person name="Ott S."/>
            <person name="Godinez A."/>
            <person name="Nagaraj S."/>
            <person name="Vyas G."/>
            <person name="Aluvathingal J."/>
            <person name="Nadendla S."/>
            <person name="Geyer C."/>
            <person name="Sichtig H."/>
        </authorList>
    </citation>
    <scope>NUCLEOTIDE SEQUENCE [LARGE SCALE GENOMIC DNA]</scope>
    <source>
        <strain evidence="9">ATCC 33809</strain>
    </source>
</reference>
<feature type="transmembrane region" description="Helical" evidence="5">
    <location>
        <begin position="76"/>
        <end position="94"/>
    </location>
</feature>
<evidence type="ECO:0000256" key="3">
    <source>
        <dbReference type="ARBA" id="ARBA00022989"/>
    </source>
</evidence>
<evidence type="ECO:0000256" key="4">
    <source>
        <dbReference type="ARBA" id="ARBA00023136"/>
    </source>
</evidence>
<dbReference type="Proteomes" id="UP000057088">
    <property type="component" value="Chromosome 2"/>
</dbReference>
<dbReference type="SUPFAM" id="SSF144091">
    <property type="entry name" value="Rhomboid-like"/>
    <property type="match status" value="1"/>
</dbReference>
<keyword evidence="9" id="KW-1185">Reference proteome</keyword>
<dbReference type="AlphaFoldDB" id="A0AAX2LPN1"/>
<comment type="subcellular location">
    <subcellularLocation>
        <location evidence="1">Membrane</location>
        <topology evidence="1">Multi-pass membrane protein</topology>
    </subcellularLocation>
</comment>
<dbReference type="InterPro" id="IPR035952">
    <property type="entry name" value="Rhomboid-like_sf"/>
</dbReference>
<dbReference type="PANTHER" id="PTHR43731">
    <property type="entry name" value="RHOMBOID PROTEASE"/>
    <property type="match status" value="1"/>
</dbReference>
<dbReference type="Proteomes" id="UP000254626">
    <property type="component" value="Unassembled WGS sequence"/>
</dbReference>
<dbReference type="GO" id="GO:0004252">
    <property type="term" value="F:serine-type endopeptidase activity"/>
    <property type="evidence" value="ECO:0007669"/>
    <property type="project" value="InterPro"/>
</dbReference>
<protein>
    <submittedName>
        <fullName evidence="8">Rhomboid family protein</fullName>
    </submittedName>
    <submittedName>
        <fullName evidence="7">Rhombosortase</fullName>
    </submittedName>
</protein>
<dbReference type="NCBIfam" id="TIGR03902">
    <property type="entry name" value="rhom_GG_sort"/>
    <property type="match status" value="1"/>
</dbReference>
<evidence type="ECO:0000313" key="8">
    <source>
        <dbReference type="EMBL" id="SUP21942.1"/>
    </source>
</evidence>
<feature type="domain" description="Peptidase S54 rhomboid" evidence="6">
    <location>
        <begin position="37"/>
        <end position="175"/>
    </location>
</feature>
<evidence type="ECO:0000313" key="9">
    <source>
        <dbReference type="Proteomes" id="UP000057088"/>
    </source>
</evidence>
<dbReference type="InterPro" id="IPR022764">
    <property type="entry name" value="Peptidase_S54_rhomboid_dom"/>
</dbReference>
<organism evidence="8 10">
    <name type="scientific">Vibrio fluvialis</name>
    <dbReference type="NCBI Taxonomy" id="676"/>
    <lineage>
        <taxon>Bacteria</taxon>
        <taxon>Pseudomonadati</taxon>
        <taxon>Pseudomonadota</taxon>
        <taxon>Gammaproteobacteria</taxon>
        <taxon>Vibrionales</taxon>
        <taxon>Vibrionaceae</taxon>
        <taxon>Vibrio</taxon>
    </lineage>
</organism>
<reference evidence="8 10" key="3">
    <citation type="submission" date="2018-06" db="EMBL/GenBank/DDBJ databases">
        <authorList>
            <consortium name="Pathogen Informatics"/>
            <person name="Doyle S."/>
        </authorList>
    </citation>
    <scope>NUCLEOTIDE SEQUENCE [LARGE SCALE GENOMIC DNA]</scope>
    <source>
        <strain evidence="8 10">NCTC11327</strain>
    </source>
</reference>
<gene>
    <name evidence="7" type="primary">rrtA</name>
    <name evidence="7" type="ORF">AL536_10630</name>
    <name evidence="8" type="ORF">NCTC11327_00858</name>
</gene>
<name>A0AAX2LPN1_VIBFL</name>
<sequence length="186" mass="20551">MNLYLWLLFLISIVCFGLQFEPLAGWSAWQLSGIQHGQWWRILTGNFTHTNFAHLGMNLAGLWIISFIFKPAARTLLILLLSLSVWIGLCVLLTDMRIYVGLSGTLHALFAFFALQEALQGRRSSWLLVLGVVAKVVWEQAFGSSMGTEQLIHARVATEAHLAGVIGGGLLALTLKLCGCNRLISQ</sequence>